<gene>
    <name evidence="1" type="ORF">CCC_02687</name>
</gene>
<dbReference type="EMBL" id="JXSL01000020">
    <property type="protein sequence ID" value="KIL99898.1"/>
    <property type="molecule type" value="Genomic_DNA"/>
</dbReference>
<keyword evidence="2" id="KW-1185">Reference proteome</keyword>
<evidence type="ECO:0000313" key="2">
    <source>
        <dbReference type="Proteomes" id="UP000031971"/>
    </source>
</evidence>
<dbReference type="InterPro" id="IPR024747">
    <property type="entry name" value="Pyridox_Oxase-rel"/>
</dbReference>
<dbReference type="Gene3D" id="2.30.110.10">
    <property type="entry name" value="Electron Transport, Fmn-binding Protein, Chain A"/>
    <property type="match status" value="1"/>
</dbReference>
<reference evidence="1 2" key="1">
    <citation type="submission" date="2015-01" db="EMBL/GenBank/DDBJ databases">
        <title>Genome Sequence of Magnetospirillum magnetotacticum Strain MS-1.</title>
        <authorList>
            <person name="Marinov G.K."/>
            <person name="Smalley M.D."/>
            <person name="DeSalvo G."/>
        </authorList>
    </citation>
    <scope>NUCLEOTIDE SEQUENCE [LARGE SCALE GENOMIC DNA]</scope>
    <source>
        <strain evidence="1 2">MS-1</strain>
    </source>
</reference>
<dbReference type="SUPFAM" id="SSF50475">
    <property type="entry name" value="FMN-binding split barrel"/>
    <property type="match status" value="1"/>
</dbReference>
<accession>A0A0C2YXQ8</accession>
<sequence length="196" mass="21175">MLTKTDRTTLRQRPHRGSHDFEAMAAILDEALACTISFVDEGRPVSIPTTHWRMGGQVLFHGGQGSRLAKVMAAGAELCVTVTLVDGLVLARSAFHHSMNYRSVILFGQAVEVTDPVEKAAAFAALIEKLSPGRYSQVRPPTDKELAATKLLALSMTEGSAKMRSGPPVDDEADLSWPVWAGVVPVRMIRGKPVAE</sequence>
<dbReference type="STRING" id="272627.CCC_02687"/>
<protein>
    <submittedName>
        <fullName evidence="1">Pyridoxamine 5'-phosphate oxidase</fullName>
    </submittedName>
</protein>
<dbReference type="InterPro" id="IPR012349">
    <property type="entry name" value="Split_barrel_FMN-bd"/>
</dbReference>
<dbReference type="Proteomes" id="UP000031971">
    <property type="component" value="Unassembled WGS sequence"/>
</dbReference>
<dbReference type="AlphaFoldDB" id="A0A0C2YXQ8"/>
<proteinExistence type="predicted"/>
<dbReference type="PANTHER" id="PTHR34071">
    <property type="entry name" value="5-NITROIMIDAZOLE ANTIBIOTICS RESISTANCE PROTEIN, NIMA-FAMILY-RELATED PROTEIN-RELATED"/>
    <property type="match status" value="1"/>
</dbReference>
<comment type="caution">
    <text evidence="1">The sequence shown here is derived from an EMBL/GenBank/DDBJ whole genome shotgun (WGS) entry which is preliminary data.</text>
</comment>
<name>A0A0C2YXQ8_PARME</name>
<evidence type="ECO:0000313" key="1">
    <source>
        <dbReference type="EMBL" id="KIL99898.1"/>
    </source>
</evidence>
<dbReference type="RefSeq" id="WP_009868402.1">
    <property type="nucleotide sequence ID" value="NZ_JXSL01000020.1"/>
</dbReference>
<dbReference type="Pfam" id="PF12900">
    <property type="entry name" value="Pyridox_ox_2"/>
    <property type="match status" value="1"/>
</dbReference>
<dbReference type="PANTHER" id="PTHR34071:SF2">
    <property type="entry name" value="FLAVIN-NUCLEOTIDE-BINDING PROTEIN"/>
    <property type="match status" value="1"/>
</dbReference>
<organism evidence="1 2">
    <name type="scientific">Paramagnetospirillum magnetotacticum MS-1</name>
    <dbReference type="NCBI Taxonomy" id="272627"/>
    <lineage>
        <taxon>Bacteria</taxon>
        <taxon>Pseudomonadati</taxon>
        <taxon>Pseudomonadota</taxon>
        <taxon>Alphaproteobacteria</taxon>
        <taxon>Rhodospirillales</taxon>
        <taxon>Magnetospirillaceae</taxon>
        <taxon>Paramagnetospirillum</taxon>
    </lineage>
</organism>